<reference evidence="1" key="1">
    <citation type="journal article" date="2020" name="mSystems">
        <title>Genome- and Community-Level Interaction Insights into Carbon Utilization and Element Cycling Functions of Hydrothermarchaeota in Hydrothermal Sediment.</title>
        <authorList>
            <person name="Zhou Z."/>
            <person name="Liu Y."/>
            <person name="Xu W."/>
            <person name="Pan J."/>
            <person name="Luo Z.H."/>
            <person name="Li M."/>
        </authorList>
    </citation>
    <scope>NUCLEOTIDE SEQUENCE [LARGE SCALE GENOMIC DNA]</scope>
    <source>
        <strain evidence="1">SpSt-125</strain>
    </source>
</reference>
<organism evidence="1">
    <name type="scientific">Ignisphaera aggregans</name>
    <dbReference type="NCBI Taxonomy" id="334771"/>
    <lineage>
        <taxon>Archaea</taxon>
        <taxon>Thermoproteota</taxon>
        <taxon>Thermoprotei</taxon>
        <taxon>Desulfurococcales</taxon>
        <taxon>Desulfurococcaceae</taxon>
        <taxon>Ignisphaera</taxon>
    </lineage>
</organism>
<gene>
    <name evidence="1" type="ORF">ENO26_08510</name>
</gene>
<sequence>MTVKCEAYLVEEALQSIKNALLKYLQASCKRVLAMVRLTGQRRVRIDFYGLYNYYEGTESFPRFIDAYSYAVQCTSLDTVSQVLGGVVSEGGESGYQLVLSIERFEDVCREVSIQSEEQS</sequence>
<dbReference type="AlphaFoldDB" id="A0A7J2U478"/>
<protein>
    <submittedName>
        <fullName evidence="1">Uncharacterized protein</fullName>
    </submittedName>
</protein>
<accession>A0A7J2U478</accession>
<evidence type="ECO:0000313" key="1">
    <source>
        <dbReference type="EMBL" id="HEM67584.1"/>
    </source>
</evidence>
<proteinExistence type="predicted"/>
<name>A0A7J2U478_9CREN</name>
<comment type="caution">
    <text evidence="1">The sequence shown here is derived from an EMBL/GenBank/DDBJ whole genome shotgun (WGS) entry which is preliminary data.</text>
</comment>
<dbReference type="EMBL" id="DSEU01000059">
    <property type="protein sequence ID" value="HEM67584.1"/>
    <property type="molecule type" value="Genomic_DNA"/>
</dbReference>